<organism evidence="2">
    <name type="scientific">Fibrocapsa japonica</name>
    <dbReference type="NCBI Taxonomy" id="94617"/>
    <lineage>
        <taxon>Eukaryota</taxon>
        <taxon>Sar</taxon>
        <taxon>Stramenopiles</taxon>
        <taxon>Ochrophyta</taxon>
        <taxon>Raphidophyceae</taxon>
        <taxon>Chattonellales</taxon>
        <taxon>Chattonellaceae</taxon>
        <taxon>Fibrocapsa</taxon>
    </lineage>
</organism>
<dbReference type="Pfam" id="PF02493">
    <property type="entry name" value="MORN"/>
    <property type="match status" value="5"/>
</dbReference>
<protein>
    <recommendedName>
        <fullName evidence="3">MORN repeat-containing protein 5</fullName>
    </recommendedName>
</protein>
<dbReference type="SMART" id="SM00698">
    <property type="entry name" value="MORN"/>
    <property type="match status" value="5"/>
</dbReference>
<dbReference type="PANTHER" id="PTHR43215">
    <property type="entry name" value="RADIAL SPOKE HEAD 1 HOMOLOG"/>
    <property type="match status" value="1"/>
</dbReference>
<reference evidence="2" key="1">
    <citation type="submission" date="2021-01" db="EMBL/GenBank/DDBJ databases">
        <authorList>
            <person name="Corre E."/>
            <person name="Pelletier E."/>
            <person name="Niang G."/>
            <person name="Scheremetjew M."/>
            <person name="Finn R."/>
            <person name="Kale V."/>
            <person name="Holt S."/>
            <person name="Cochrane G."/>
            <person name="Meng A."/>
            <person name="Brown T."/>
            <person name="Cohen L."/>
        </authorList>
    </citation>
    <scope>NUCLEOTIDE SEQUENCE</scope>
    <source>
        <strain evidence="2">CCMP1661</strain>
    </source>
</reference>
<dbReference type="Gene3D" id="2.20.110.10">
    <property type="entry name" value="Histone H3 K4-specific methyltransferase SET7/9 N-terminal domain"/>
    <property type="match status" value="2"/>
</dbReference>
<evidence type="ECO:0000313" key="2">
    <source>
        <dbReference type="EMBL" id="CAD9860750.1"/>
    </source>
</evidence>
<dbReference type="SUPFAM" id="SSF82185">
    <property type="entry name" value="Histone H3 K4-specific methyltransferase SET7/9 N-terminal domain"/>
    <property type="match status" value="2"/>
</dbReference>
<accession>A0A7S2XWP0</accession>
<proteinExistence type="predicted"/>
<gene>
    <name evidence="2" type="ORF">FJAP1339_LOCUS3271</name>
</gene>
<name>A0A7S2XWP0_9STRA</name>
<evidence type="ECO:0000256" key="1">
    <source>
        <dbReference type="ARBA" id="ARBA00022737"/>
    </source>
</evidence>
<dbReference type="InterPro" id="IPR003409">
    <property type="entry name" value="MORN"/>
</dbReference>
<keyword evidence="1" id="KW-0677">Repeat</keyword>
<dbReference type="EMBL" id="HBHR01006657">
    <property type="protein sequence ID" value="CAD9860750.1"/>
    <property type="molecule type" value="Transcribed_RNA"/>
</dbReference>
<dbReference type="PANTHER" id="PTHR43215:SF14">
    <property type="entry name" value="RADIAL SPOKE HEAD 1 HOMOLOG"/>
    <property type="match status" value="1"/>
</dbReference>
<dbReference type="AlphaFoldDB" id="A0A7S2XWP0"/>
<evidence type="ECO:0008006" key="3">
    <source>
        <dbReference type="Google" id="ProtNLM"/>
    </source>
</evidence>
<sequence>MDDEEEYRVEYLDQPDSEEPQVFNWVVRPGKAKVTYLAAGGHTFEGTFDAEKLKQGHGVYVWMNPPNDDDEVTERARYEGNYRDGKKHGVGKMTFPNGDIYHGEWNENKMHGEGTFTYKATGDIFSGTWVDGKKQGNGNYFFNKDKSQFRGKWQAGNITEGTWALKEYGEYVGKFEKGRPVGPGKYTFEKTKNAQSGAYVPKQLTEEEEEEYEDEEAVRPVVWKGDSIVVC</sequence>